<dbReference type="AlphaFoldDB" id="A0A6A2Y2N0"/>
<evidence type="ECO:0000256" key="1">
    <source>
        <dbReference type="SAM" id="MobiDB-lite"/>
    </source>
</evidence>
<dbReference type="Proteomes" id="UP000436088">
    <property type="component" value="Unassembled WGS sequence"/>
</dbReference>
<evidence type="ECO:0000313" key="3">
    <source>
        <dbReference type="Proteomes" id="UP000436088"/>
    </source>
</evidence>
<organism evidence="2 3">
    <name type="scientific">Hibiscus syriacus</name>
    <name type="common">Rose of Sharon</name>
    <dbReference type="NCBI Taxonomy" id="106335"/>
    <lineage>
        <taxon>Eukaryota</taxon>
        <taxon>Viridiplantae</taxon>
        <taxon>Streptophyta</taxon>
        <taxon>Embryophyta</taxon>
        <taxon>Tracheophyta</taxon>
        <taxon>Spermatophyta</taxon>
        <taxon>Magnoliopsida</taxon>
        <taxon>eudicotyledons</taxon>
        <taxon>Gunneridae</taxon>
        <taxon>Pentapetalae</taxon>
        <taxon>rosids</taxon>
        <taxon>malvids</taxon>
        <taxon>Malvales</taxon>
        <taxon>Malvaceae</taxon>
        <taxon>Malvoideae</taxon>
        <taxon>Hibiscus</taxon>
    </lineage>
</organism>
<protein>
    <submittedName>
        <fullName evidence="2">Uncharacterized protein</fullName>
    </submittedName>
</protein>
<reference evidence="2" key="1">
    <citation type="submission" date="2019-09" db="EMBL/GenBank/DDBJ databases">
        <title>Draft genome information of white flower Hibiscus syriacus.</title>
        <authorList>
            <person name="Kim Y.-M."/>
        </authorList>
    </citation>
    <scope>NUCLEOTIDE SEQUENCE [LARGE SCALE GENOMIC DNA]</scope>
    <source>
        <strain evidence="2">YM2019G1</strain>
    </source>
</reference>
<gene>
    <name evidence="2" type="ORF">F3Y22_tig00111495pilonHSYRG00021</name>
</gene>
<accession>A0A6A2Y2N0</accession>
<feature type="region of interest" description="Disordered" evidence="1">
    <location>
        <begin position="1"/>
        <end position="34"/>
    </location>
</feature>
<sequence>MEQQWVYGAGAGGRGEIGGLGEEKSQEPERDVGDFGGAEVEEFHSKLEAGAGFPDFSARFASPAAIHIPDLGRDGQPGLT</sequence>
<comment type="caution">
    <text evidence="2">The sequence shown here is derived from an EMBL/GenBank/DDBJ whole genome shotgun (WGS) entry which is preliminary data.</text>
</comment>
<feature type="compositionally biased region" description="Basic and acidic residues" evidence="1">
    <location>
        <begin position="21"/>
        <end position="33"/>
    </location>
</feature>
<keyword evidence="3" id="KW-1185">Reference proteome</keyword>
<dbReference type="EMBL" id="VEPZ02001352">
    <property type="protein sequence ID" value="KAE8677810.1"/>
    <property type="molecule type" value="Genomic_DNA"/>
</dbReference>
<proteinExistence type="predicted"/>
<evidence type="ECO:0000313" key="2">
    <source>
        <dbReference type="EMBL" id="KAE8677810.1"/>
    </source>
</evidence>
<feature type="compositionally biased region" description="Gly residues" evidence="1">
    <location>
        <begin position="9"/>
        <end position="20"/>
    </location>
</feature>
<name>A0A6A2Y2N0_HIBSY</name>